<evidence type="ECO:0000256" key="1">
    <source>
        <dbReference type="SAM" id="Phobius"/>
    </source>
</evidence>
<reference evidence="3" key="1">
    <citation type="submission" date="2018-08" db="EMBL/GenBank/DDBJ databases">
        <authorList>
            <person name="Liu Z.-W."/>
            <person name="Du Z.-J."/>
        </authorList>
    </citation>
    <scope>NUCLEOTIDE SEQUENCE [LARGE SCALE GENOMIC DNA]</scope>
    <source>
        <strain evidence="3">H4X</strain>
    </source>
</reference>
<keyword evidence="1" id="KW-0472">Membrane</keyword>
<accession>A0A3D8L7W5</accession>
<sequence>MRTSYIFVALVALSGLVIWGFLQYGSRGEADEQKEITTSVASAVQVNYENDSTSDKLLVYNLATDFAIASLQEPSTAEFPNTKERLKHVKHLGGKRYRIDSWVDSQDTYGAMRRRDFSCTIKVGGSRVTKEGCIIEEHGYIPNNKL</sequence>
<protein>
    <submittedName>
        <fullName evidence="2">Uncharacterized protein</fullName>
    </submittedName>
</protein>
<evidence type="ECO:0000313" key="2">
    <source>
        <dbReference type="EMBL" id="RDV13499.1"/>
    </source>
</evidence>
<keyword evidence="1" id="KW-0812">Transmembrane</keyword>
<proteinExistence type="predicted"/>
<comment type="caution">
    <text evidence="2">The sequence shown here is derived from an EMBL/GenBank/DDBJ whole genome shotgun (WGS) entry which is preliminary data.</text>
</comment>
<keyword evidence="3" id="KW-1185">Reference proteome</keyword>
<evidence type="ECO:0000313" key="3">
    <source>
        <dbReference type="Proteomes" id="UP000256708"/>
    </source>
</evidence>
<dbReference type="EMBL" id="QRGR01000023">
    <property type="protein sequence ID" value="RDV13499.1"/>
    <property type="molecule type" value="Genomic_DNA"/>
</dbReference>
<keyword evidence="1" id="KW-1133">Transmembrane helix</keyword>
<dbReference type="OrthoDB" id="9758243at2"/>
<name>A0A3D8L7W5_9BACT</name>
<dbReference type="AlphaFoldDB" id="A0A3D8L7W5"/>
<dbReference type="Proteomes" id="UP000256708">
    <property type="component" value="Unassembled WGS sequence"/>
</dbReference>
<gene>
    <name evidence="2" type="ORF">DXT99_19310</name>
</gene>
<dbReference type="RefSeq" id="WP_115567222.1">
    <property type="nucleotide sequence ID" value="NZ_QRGR01000023.1"/>
</dbReference>
<organism evidence="2 3">
    <name type="scientific">Pontibacter diazotrophicus</name>
    <dbReference type="NCBI Taxonomy" id="1400979"/>
    <lineage>
        <taxon>Bacteria</taxon>
        <taxon>Pseudomonadati</taxon>
        <taxon>Bacteroidota</taxon>
        <taxon>Cytophagia</taxon>
        <taxon>Cytophagales</taxon>
        <taxon>Hymenobacteraceae</taxon>
        <taxon>Pontibacter</taxon>
    </lineage>
</organism>
<feature type="transmembrane region" description="Helical" evidence="1">
    <location>
        <begin position="6"/>
        <end position="24"/>
    </location>
</feature>